<comment type="catalytic activity">
    <reaction evidence="1 8">
        <text>a 4-O-methyl-thymidine in DNA + L-cysteinyl-[protein] = a thymidine in DNA + S-methyl-L-cysteinyl-[protein]</text>
        <dbReference type="Rhea" id="RHEA:53428"/>
        <dbReference type="Rhea" id="RHEA-COMP:10131"/>
        <dbReference type="Rhea" id="RHEA-COMP:10132"/>
        <dbReference type="Rhea" id="RHEA-COMP:13555"/>
        <dbReference type="Rhea" id="RHEA-COMP:13556"/>
        <dbReference type="ChEBI" id="CHEBI:29950"/>
        <dbReference type="ChEBI" id="CHEBI:82612"/>
        <dbReference type="ChEBI" id="CHEBI:137386"/>
        <dbReference type="ChEBI" id="CHEBI:137387"/>
        <dbReference type="EC" id="2.1.1.63"/>
    </reaction>
</comment>
<keyword evidence="4 8" id="KW-0808">Transferase</keyword>
<dbReference type="EMBL" id="JAAXPG010000060">
    <property type="protein sequence ID" value="NKZ02114.1"/>
    <property type="molecule type" value="Genomic_DNA"/>
</dbReference>
<dbReference type="Pfam" id="PF01035">
    <property type="entry name" value="DNA_binding_1"/>
    <property type="match status" value="1"/>
</dbReference>
<keyword evidence="12" id="KW-1185">Reference proteome</keyword>
<dbReference type="NCBIfam" id="TIGR00589">
    <property type="entry name" value="ogt"/>
    <property type="match status" value="1"/>
</dbReference>
<proteinExistence type="inferred from homology"/>
<keyword evidence="3 8" id="KW-0489">Methyltransferase</keyword>
<evidence type="ECO:0000259" key="10">
    <source>
        <dbReference type="Pfam" id="PF02870"/>
    </source>
</evidence>
<gene>
    <name evidence="11" type="ORF">HGB44_31315</name>
</gene>
<dbReference type="InterPro" id="IPR036217">
    <property type="entry name" value="MethylDNA_cys_MeTrfase_DNAb"/>
</dbReference>
<comment type="miscellaneous">
    <text evidence="8">This enzyme catalyzes only one turnover and therefore is not strictly catalytic. According to one definition, an enzyme is a biocatalyst that acts repeatedly and over many reaction cycles.</text>
</comment>
<dbReference type="Pfam" id="PF02870">
    <property type="entry name" value="Methyltransf_1N"/>
    <property type="match status" value="1"/>
</dbReference>
<keyword evidence="5 8" id="KW-0227">DNA damage</keyword>
<evidence type="ECO:0000256" key="5">
    <source>
        <dbReference type="ARBA" id="ARBA00022763"/>
    </source>
</evidence>
<dbReference type="InterPro" id="IPR001497">
    <property type="entry name" value="MethylDNA_cys_MeTrfase_AS"/>
</dbReference>
<feature type="domain" description="Methylguanine DNA methyltransferase ribonuclease-like" evidence="10">
    <location>
        <begin position="28"/>
        <end position="98"/>
    </location>
</feature>
<comment type="caution">
    <text evidence="11">The sequence shown here is derived from an EMBL/GenBank/DDBJ whole genome shotgun (WGS) entry which is preliminary data.</text>
</comment>
<evidence type="ECO:0000313" key="11">
    <source>
        <dbReference type="EMBL" id="NKZ02114.1"/>
    </source>
</evidence>
<dbReference type="GO" id="GO:0003908">
    <property type="term" value="F:methylated-DNA-[protein]-cysteine S-methyltransferase activity"/>
    <property type="evidence" value="ECO:0007669"/>
    <property type="project" value="UniProtKB-UniRule"/>
</dbReference>
<feature type="active site" description="Nucleophile; methyl group acceptor" evidence="8">
    <location>
        <position position="153"/>
    </location>
</feature>
<dbReference type="AlphaFoldDB" id="A0A7X6RTX4"/>
<accession>A0A7X6RTX4</accession>
<dbReference type="InterPro" id="IPR023546">
    <property type="entry name" value="MGMT"/>
</dbReference>
<dbReference type="PANTHER" id="PTHR10815:SF5">
    <property type="entry name" value="METHYLATED-DNA--PROTEIN-CYSTEINE METHYLTRANSFERASE"/>
    <property type="match status" value="1"/>
</dbReference>
<comment type="function">
    <text evidence="8">Involved in the cellular defense against the biological effects of O6-methylguanine (O6-MeG) and O4-methylthymine (O4-MeT) in DNA. Repairs the methylated nucleobase in DNA by stoichiometrically transferring the methyl group to a cysteine residue in the enzyme. This is a suicide reaction: the enzyme is irreversibly inactivated.</text>
</comment>
<dbReference type="SUPFAM" id="SSF46767">
    <property type="entry name" value="Methylated DNA-protein cysteine methyltransferase, C-terminal domain"/>
    <property type="match status" value="1"/>
</dbReference>
<evidence type="ECO:0000256" key="6">
    <source>
        <dbReference type="ARBA" id="ARBA00023204"/>
    </source>
</evidence>
<evidence type="ECO:0000259" key="9">
    <source>
        <dbReference type="Pfam" id="PF01035"/>
    </source>
</evidence>
<dbReference type="InterPro" id="IPR036388">
    <property type="entry name" value="WH-like_DNA-bd_sf"/>
</dbReference>
<evidence type="ECO:0000256" key="3">
    <source>
        <dbReference type="ARBA" id="ARBA00022603"/>
    </source>
</evidence>
<dbReference type="Gene3D" id="1.10.10.10">
    <property type="entry name" value="Winged helix-like DNA-binding domain superfamily/Winged helix DNA-binding domain"/>
    <property type="match status" value="1"/>
</dbReference>
<organism evidence="11 12">
    <name type="scientific">Nocardiopsis alborubida</name>
    <dbReference type="NCBI Taxonomy" id="146802"/>
    <lineage>
        <taxon>Bacteria</taxon>
        <taxon>Bacillati</taxon>
        <taxon>Actinomycetota</taxon>
        <taxon>Actinomycetes</taxon>
        <taxon>Streptosporangiales</taxon>
        <taxon>Nocardiopsidaceae</taxon>
        <taxon>Nocardiopsis</taxon>
    </lineage>
</organism>
<comment type="catalytic activity">
    <reaction evidence="7 8">
        <text>a 6-O-methyl-2'-deoxyguanosine in DNA + L-cysteinyl-[protein] = S-methyl-L-cysteinyl-[protein] + a 2'-deoxyguanosine in DNA</text>
        <dbReference type="Rhea" id="RHEA:24000"/>
        <dbReference type="Rhea" id="RHEA-COMP:10131"/>
        <dbReference type="Rhea" id="RHEA-COMP:10132"/>
        <dbReference type="Rhea" id="RHEA-COMP:11367"/>
        <dbReference type="Rhea" id="RHEA-COMP:11368"/>
        <dbReference type="ChEBI" id="CHEBI:29950"/>
        <dbReference type="ChEBI" id="CHEBI:82612"/>
        <dbReference type="ChEBI" id="CHEBI:85445"/>
        <dbReference type="ChEBI" id="CHEBI:85448"/>
        <dbReference type="EC" id="2.1.1.63"/>
    </reaction>
</comment>
<dbReference type="GO" id="GO:0005737">
    <property type="term" value="C:cytoplasm"/>
    <property type="evidence" value="ECO:0007669"/>
    <property type="project" value="UniProtKB-SubCell"/>
</dbReference>
<dbReference type="Gene3D" id="3.30.160.70">
    <property type="entry name" value="Methylated DNA-protein cysteine methyltransferase domain"/>
    <property type="match status" value="1"/>
</dbReference>
<evidence type="ECO:0000256" key="8">
    <source>
        <dbReference type="HAMAP-Rule" id="MF_00772"/>
    </source>
</evidence>
<dbReference type="PANTHER" id="PTHR10815">
    <property type="entry name" value="METHYLATED-DNA--PROTEIN-CYSTEINE METHYLTRANSFERASE"/>
    <property type="match status" value="1"/>
</dbReference>
<reference evidence="11 12" key="1">
    <citation type="submission" date="2020-04" db="EMBL/GenBank/DDBJ databases">
        <title>MicrobeNet Type strains.</title>
        <authorList>
            <person name="Nicholson A.C."/>
        </authorList>
    </citation>
    <scope>NUCLEOTIDE SEQUENCE [LARGE SCALE GENOMIC DNA]</scope>
    <source>
        <strain evidence="11 12">ATCC 23612</strain>
    </source>
</reference>
<comment type="similarity">
    <text evidence="8">Belongs to the MGMT family.</text>
</comment>
<dbReference type="FunFam" id="1.10.10.10:FF:000337">
    <property type="entry name" value="Methylated-DNA--protein-cysteine methyltransferase"/>
    <property type="match status" value="1"/>
</dbReference>
<evidence type="ECO:0000256" key="7">
    <source>
        <dbReference type="ARBA" id="ARBA00049348"/>
    </source>
</evidence>
<keyword evidence="6 8" id="KW-0234">DNA repair</keyword>
<dbReference type="GO" id="GO:0006307">
    <property type="term" value="P:DNA alkylation repair"/>
    <property type="evidence" value="ECO:0007669"/>
    <property type="project" value="UniProtKB-UniRule"/>
</dbReference>
<dbReference type="CDD" id="cd06445">
    <property type="entry name" value="ATase"/>
    <property type="match status" value="1"/>
</dbReference>
<dbReference type="RefSeq" id="WP_168444230.1">
    <property type="nucleotide sequence ID" value="NZ_JAAXPG010000060.1"/>
</dbReference>
<sequence>MLAFDVEPKAPPRVATVEFRAPLPGPTRYTTMESPVGELTLFGDGAALGGVLTPAKDGRTRVVPQDWVADRESFADAEKQLKAYFAGKLREFALPLAPAGTEWQLKVWAALTTIPFGETASYGQLAEELGRPTASRAVGMANGRNPISIIVPCHRVIGANGSLTGYAGGLERKEFLLGLESRVASIR</sequence>
<feature type="domain" description="Methylated-DNA-[protein]-cysteine S-methyltransferase DNA binding" evidence="9">
    <location>
        <begin position="103"/>
        <end position="181"/>
    </location>
</feature>
<dbReference type="InterPro" id="IPR036631">
    <property type="entry name" value="MGMT_N_sf"/>
</dbReference>
<evidence type="ECO:0000256" key="2">
    <source>
        <dbReference type="ARBA" id="ARBA00022490"/>
    </source>
</evidence>
<dbReference type="InterPro" id="IPR008332">
    <property type="entry name" value="MethylG_MeTrfase_N"/>
</dbReference>
<dbReference type="SUPFAM" id="SSF53155">
    <property type="entry name" value="Methylated DNA-protein cysteine methyltransferase domain"/>
    <property type="match status" value="1"/>
</dbReference>
<name>A0A7X6RTX4_9ACTN</name>
<comment type="subcellular location">
    <subcellularLocation>
        <location evidence="8">Cytoplasm</location>
    </subcellularLocation>
</comment>
<dbReference type="EC" id="2.1.1.63" evidence="8"/>
<protein>
    <recommendedName>
        <fullName evidence="8">Methylated-DNA--protein-cysteine methyltransferase</fullName>
        <ecNumber evidence="8">2.1.1.63</ecNumber>
    </recommendedName>
    <alternativeName>
        <fullName evidence="8">6-O-methylguanine-DNA methyltransferase</fullName>
        <shortName evidence="8">MGMT</shortName>
    </alternativeName>
    <alternativeName>
        <fullName evidence="8">O-6-methylguanine-DNA-alkyltransferase</fullName>
    </alternativeName>
</protein>
<dbReference type="GO" id="GO:0032259">
    <property type="term" value="P:methylation"/>
    <property type="evidence" value="ECO:0007669"/>
    <property type="project" value="UniProtKB-KW"/>
</dbReference>
<dbReference type="InterPro" id="IPR014048">
    <property type="entry name" value="MethylDNA_cys_MeTrfase_DNA-bd"/>
</dbReference>
<dbReference type="Proteomes" id="UP000553209">
    <property type="component" value="Unassembled WGS sequence"/>
</dbReference>
<keyword evidence="2 8" id="KW-0963">Cytoplasm</keyword>
<evidence type="ECO:0000256" key="4">
    <source>
        <dbReference type="ARBA" id="ARBA00022679"/>
    </source>
</evidence>
<dbReference type="PROSITE" id="PS00374">
    <property type="entry name" value="MGMT"/>
    <property type="match status" value="1"/>
</dbReference>
<dbReference type="HAMAP" id="MF_00772">
    <property type="entry name" value="OGT"/>
    <property type="match status" value="1"/>
</dbReference>
<evidence type="ECO:0000313" key="12">
    <source>
        <dbReference type="Proteomes" id="UP000553209"/>
    </source>
</evidence>
<evidence type="ECO:0000256" key="1">
    <source>
        <dbReference type="ARBA" id="ARBA00001286"/>
    </source>
</evidence>